<dbReference type="EMBL" id="BAABCY010000064">
    <property type="protein sequence ID" value="GAA3573404.1"/>
    <property type="molecule type" value="Genomic_DNA"/>
</dbReference>
<evidence type="ECO:0000256" key="1">
    <source>
        <dbReference type="SAM" id="SignalP"/>
    </source>
</evidence>
<protein>
    <recommendedName>
        <fullName evidence="4">Secreted protein</fullName>
    </recommendedName>
</protein>
<evidence type="ECO:0008006" key="4">
    <source>
        <dbReference type="Google" id="ProtNLM"/>
    </source>
</evidence>
<keyword evidence="1" id="KW-0732">Signal</keyword>
<accession>A0ABP6XVU1</accession>
<dbReference type="Proteomes" id="UP001500954">
    <property type="component" value="Unassembled WGS sequence"/>
</dbReference>
<dbReference type="Pfam" id="PF20130">
    <property type="entry name" value="DUF6520"/>
    <property type="match status" value="1"/>
</dbReference>
<dbReference type="RefSeq" id="WP_345006313.1">
    <property type="nucleotide sequence ID" value="NZ_BAABCY010000064.1"/>
</dbReference>
<sequence>MKTFKSKLLIPVVAILFALTSAFSTSASSKAVSMATIDGYTDAPVPCTERIDCSPTGDLVCTNAQGQQAYAKQFPGQTTCPLIVYKP</sequence>
<dbReference type="InterPro" id="IPR045391">
    <property type="entry name" value="DUF6520"/>
</dbReference>
<evidence type="ECO:0000313" key="2">
    <source>
        <dbReference type="EMBL" id="GAA3573404.1"/>
    </source>
</evidence>
<reference evidence="3" key="1">
    <citation type="journal article" date="2019" name="Int. J. Syst. Evol. Microbiol.">
        <title>The Global Catalogue of Microorganisms (GCM) 10K type strain sequencing project: providing services to taxonomists for standard genome sequencing and annotation.</title>
        <authorList>
            <consortium name="The Broad Institute Genomics Platform"/>
            <consortium name="The Broad Institute Genome Sequencing Center for Infectious Disease"/>
            <person name="Wu L."/>
            <person name="Ma J."/>
        </authorList>
    </citation>
    <scope>NUCLEOTIDE SEQUENCE [LARGE SCALE GENOMIC DNA]</scope>
    <source>
        <strain evidence="3">JCM 17111</strain>
    </source>
</reference>
<gene>
    <name evidence="2" type="ORF">GCM10022395_23380</name>
</gene>
<feature type="chain" id="PRO_5046767327" description="Secreted protein" evidence="1">
    <location>
        <begin position="28"/>
        <end position="87"/>
    </location>
</feature>
<comment type="caution">
    <text evidence="2">The sequence shown here is derived from an EMBL/GenBank/DDBJ whole genome shotgun (WGS) entry which is preliminary data.</text>
</comment>
<name>A0ABP6XVU1_9FLAO</name>
<keyword evidence="3" id="KW-1185">Reference proteome</keyword>
<feature type="signal peptide" evidence="1">
    <location>
        <begin position="1"/>
        <end position="27"/>
    </location>
</feature>
<proteinExistence type="predicted"/>
<evidence type="ECO:0000313" key="3">
    <source>
        <dbReference type="Proteomes" id="UP001500954"/>
    </source>
</evidence>
<organism evidence="2 3">
    <name type="scientific">Snuella lapsa</name>
    <dbReference type="NCBI Taxonomy" id="870481"/>
    <lineage>
        <taxon>Bacteria</taxon>
        <taxon>Pseudomonadati</taxon>
        <taxon>Bacteroidota</taxon>
        <taxon>Flavobacteriia</taxon>
        <taxon>Flavobacteriales</taxon>
        <taxon>Flavobacteriaceae</taxon>
        <taxon>Snuella</taxon>
    </lineage>
</organism>